<keyword evidence="4 6" id="KW-1133">Transmembrane helix</keyword>
<evidence type="ECO:0000256" key="1">
    <source>
        <dbReference type="ARBA" id="ARBA00004651"/>
    </source>
</evidence>
<gene>
    <name evidence="8" type="ORF">VSH64_32100</name>
</gene>
<dbReference type="EMBL" id="CP142149">
    <property type="protein sequence ID" value="WSE27483.1"/>
    <property type="molecule type" value="Genomic_DNA"/>
</dbReference>
<dbReference type="InterPro" id="IPR051449">
    <property type="entry name" value="ABC-2_transporter_component"/>
</dbReference>
<keyword evidence="3 6" id="KW-0812">Transmembrane</keyword>
<evidence type="ECO:0000256" key="6">
    <source>
        <dbReference type="SAM" id="Phobius"/>
    </source>
</evidence>
<sequence length="397" mass="41284">MSRISAARAVRLVAKREVNTRLRTRAFVVSTAVLLLLLIGYVALQAVLLSSVTTTKVALTGQAQGIAQQLQVAGKTSGETFEVVTVPSEQDGLAQVREGEVDALVSGSASRLRVTVKSTVDPALQHALDGIVQQQVLDAQLSAVHLDPVDVHQAMAAAHVDVLPLETRDPRAGQKLVVGVAVAVVLYLSIITYGMLVAQGVVEEKSSRVVEILLSAVRPWHLLLGKVIGLGLVGLAQLAILGVAGLLAALGTGVLGSISGIAVGAVVWGVVWYLLGFLLYAMIYGAAGSLVSRQEDTQTVVAPANIALVIGFVAGLNLLTQAPDGAATKVLSLIPLLSPVLMPARIATGSAALWEIVLSLVLTTGLIALVTWAGARIYRNGVLLVGSRVKLFDAIRG</sequence>
<evidence type="ECO:0000313" key="9">
    <source>
        <dbReference type="Proteomes" id="UP001330812"/>
    </source>
</evidence>
<comment type="subcellular location">
    <subcellularLocation>
        <location evidence="1">Cell membrane</location>
        <topology evidence="1">Multi-pass membrane protein</topology>
    </subcellularLocation>
</comment>
<evidence type="ECO:0000256" key="2">
    <source>
        <dbReference type="ARBA" id="ARBA00022475"/>
    </source>
</evidence>
<feature type="transmembrane region" description="Helical" evidence="6">
    <location>
        <begin position="352"/>
        <end position="375"/>
    </location>
</feature>
<feature type="domain" description="ABC-2 type transporter transmembrane" evidence="7">
    <location>
        <begin position="27"/>
        <end position="375"/>
    </location>
</feature>
<feature type="transmembrane region" description="Helical" evidence="6">
    <location>
        <begin position="261"/>
        <end position="287"/>
    </location>
</feature>
<reference evidence="8 9" key="1">
    <citation type="journal article" date="2015" name="Int. J. Syst. Evol. Microbiol.">
        <title>Amycolatopsis rhabdoformis sp. nov., an actinomycete isolated from a tropical forest soil.</title>
        <authorList>
            <person name="Souza W.R."/>
            <person name="Silva R.E."/>
            <person name="Goodfellow M."/>
            <person name="Busarakam K."/>
            <person name="Figueiro F.S."/>
            <person name="Ferreira D."/>
            <person name="Rodrigues-Filho E."/>
            <person name="Moraes L.A.B."/>
            <person name="Zucchi T.D."/>
        </authorList>
    </citation>
    <scope>NUCLEOTIDE SEQUENCE [LARGE SCALE GENOMIC DNA]</scope>
    <source>
        <strain evidence="8 9">NCIMB 14900</strain>
    </source>
</reference>
<accession>A0ABZ1I0Z5</accession>
<feature type="transmembrane region" description="Helical" evidence="6">
    <location>
        <begin position="26"/>
        <end position="49"/>
    </location>
</feature>
<keyword evidence="2" id="KW-1003">Cell membrane</keyword>
<evidence type="ECO:0000313" key="8">
    <source>
        <dbReference type="EMBL" id="WSE27483.1"/>
    </source>
</evidence>
<feature type="transmembrane region" description="Helical" evidence="6">
    <location>
        <begin position="176"/>
        <end position="202"/>
    </location>
</feature>
<dbReference type="PANTHER" id="PTHR30294">
    <property type="entry name" value="MEMBRANE COMPONENT OF ABC TRANSPORTER YHHJ-RELATED"/>
    <property type="match status" value="1"/>
</dbReference>
<feature type="transmembrane region" description="Helical" evidence="6">
    <location>
        <begin position="222"/>
        <end position="249"/>
    </location>
</feature>
<dbReference type="Proteomes" id="UP001330812">
    <property type="component" value="Chromosome"/>
</dbReference>
<evidence type="ECO:0000256" key="3">
    <source>
        <dbReference type="ARBA" id="ARBA00022692"/>
    </source>
</evidence>
<organism evidence="8 9">
    <name type="scientific">Amycolatopsis rhabdoformis</name>
    <dbReference type="NCBI Taxonomy" id="1448059"/>
    <lineage>
        <taxon>Bacteria</taxon>
        <taxon>Bacillati</taxon>
        <taxon>Actinomycetota</taxon>
        <taxon>Actinomycetes</taxon>
        <taxon>Pseudonocardiales</taxon>
        <taxon>Pseudonocardiaceae</taxon>
        <taxon>Amycolatopsis</taxon>
    </lineage>
</organism>
<keyword evidence="9" id="KW-1185">Reference proteome</keyword>
<keyword evidence="5 6" id="KW-0472">Membrane</keyword>
<evidence type="ECO:0000259" key="7">
    <source>
        <dbReference type="Pfam" id="PF12698"/>
    </source>
</evidence>
<name>A0ABZ1I0Z5_9PSEU</name>
<dbReference type="RefSeq" id="WP_326566495.1">
    <property type="nucleotide sequence ID" value="NZ_CP142149.1"/>
</dbReference>
<dbReference type="InterPro" id="IPR013525">
    <property type="entry name" value="ABC2_TM"/>
</dbReference>
<evidence type="ECO:0000256" key="5">
    <source>
        <dbReference type="ARBA" id="ARBA00023136"/>
    </source>
</evidence>
<dbReference type="Pfam" id="PF12698">
    <property type="entry name" value="ABC2_membrane_3"/>
    <property type="match status" value="1"/>
</dbReference>
<evidence type="ECO:0000256" key="4">
    <source>
        <dbReference type="ARBA" id="ARBA00022989"/>
    </source>
</evidence>
<feature type="transmembrane region" description="Helical" evidence="6">
    <location>
        <begin position="299"/>
        <end position="319"/>
    </location>
</feature>
<protein>
    <submittedName>
        <fullName evidence="8">ABC transporter permease</fullName>
    </submittedName>
</protein>
<dbReference type="PANTHER" id="PTHR30294:SF29">
    <property type="entry name" value="MULTIDRUG ABC TRANSPORTER PERMEASE YBHS-RELATED"/>
    <property type="match status" value="1"/>
</dbReference>
<proteinExistence type="predicted"/>